<dbReference type="InterPro" id="IPR003615">
    <property type="entry name" value="HNH_nuc"/>
</dbReference>
<dbReference type="EMBL" id="LR796326">
    <property type="protein sequence ID" value="CAB4136887.1"/>
    <property type="molecule type" value="Genomic_DNA"/>
</dbReference>
<name>A0A6J5LV22_9CAUD</name>
<protein>
    <submittedName>
        <fullName evidence="2">HNHc domain containing protein</fullName>
    </submittedName>
</protein>
<organism evidence="2">
    <name type="scientific">uncultured Caudovirales phage</name>
    <dbReference type="NCBI Taxonomy" id="2100421"/>
    <lineage>
        <taxon>Viruses</taxon>
        <taxon>Duplodnaviria</taxon>
        <taxon>Heunggongvirae</taxon>
        <taxon>Uroviricota</taxon>
        <taxon>Caudoviricetes</taxon>
        <taxon>Peduoviridae</taxon>
        <taxon>Maltschvirus</taxon>
        <taxon>Maltschvirus maltsch</taxon>
    </lineage>
</organism>
<dbReference type="Pfam" id="PF01844">
    <property type="entry name" value="HNH"/>
    <property type="match status" value="1"/>
</dbReference>
<proteinExistence type="predicted"/>
<evidence type="ECO:0000313" key="2">
    <source>
        <dbReference type="EMBL" id="CAB4136887.1"/>
    </source>
</evidence>
<dbReference type="Gene3D" id="1.10.30.50">
    <property type="match status" value="1"/>
</dbReference>
<evidence type="ECO:0000259" key="1">
    <source>
        <dbReference type="Pfam" id="PF01844"/>
    </source>
</evidence>
<gene>
    <name evidence="2" type="ORF">UFOVP314_26</name>
</gene>
<dbReference type="CDD" id="cd00085">
    <property type="entry name" value="HNHc"/>
    <property type="match status" value="1"/>
</dbReference>
<feature type="domain" description="HNH" evidence="1">
    <location>
        <begin position="23"/>
        <end position="76"/>
    </location>
</feature>
<dbReference type="GO" id="GO:0008270">
    <property type="term" value="F:zinc ion binding"/>
    <property type="evidence" value="ECO:0007669"/>
    <property type="project" value="InterPro"/>
</dbReference>
<reference evidence="2" key="1">
    <citation type="submission" date="2020-04" db="EMBL/GenBank/DDBJ databases">
        <authorList>
            <person name="Chiriac C."/>
            <person name="Salcher M."/>
            <person name="Ghai R."/>
            <person name="Kavagutti S V."/>
        </authorList>
    </citation>
    <scope>NUCLEOTIDE SEQUENCE</scope>
</reference>
<accession>A0A6J5LV22</accession>
<dbReference type="GO" id="GO:0003676">
    <property type="term" value="F:nucleic acid binding"/>
    <property type="evidence" value="ECO:0007669"/>
    <property type="project" value="InterPro"/>
</dbReference>
<sequence length="89" mass="9632">MKKATAAERIVPAEVFARDGWVCQLCGRKVDPSLVYPHPMSASLDHVVPLSLVGGPGHVLSNVQLAHLRCNVRKGAKPIRDGEQLRLIG</sequence>
<dbReference type="GO" id="GO:0004519">
    <property type="term" value="F:endonuclease activity"/>
    <property type="evidence" value="ECO:0007669"/>
    <property type="project" value="InterPro"/>
</dbReference>
<dbReference type="InterPro" id="IPR002711">
    <property type="entry name" value="HNH"/>
</dbReference>